<sequence>MSFTYIFRRVCWSLAGLLLAGCGQEAAELAQDAALLPPVPLAARLPESGTHEANPEAPVPPMCYTKTEGRHNPCYVCHQLYERDPQQPRMNMLDDGGIQGSYLFSDEGLKNHWANLFVDRSAWLQQVSDEAIVDYINQDNYSALPQRLRAQGWEGFIPDLTDFDQAAAAFDAQGFARDGSGWVAFNYKPLPSTFWPTNGNTDDVAIRLPQKFRQLGGEDSRDLYLLNLALAELNIKQLPRMPIVAMDERLVARDLDGDGALRGDTRWLTPQSHYFGDAAEVAVVDQQFPKGTEFIHSVRYVGVDKAGNIGVPARMKELRYMKKIRELTVTDLDNRYRTERKEKVLGELPYYVDHGDKGRENGMGWLLTGFIEDYDGHLRPQNREEMLFCMGCHAAIGTTIDQTFSFSRKVTGPEGWGYINLRGMADVPNVNQQEGEILQYLKRAGGGSEFRENPEMLERWYHADGSVNEEAVKAADVYTLITPSRERALAMNKAYTHIVRHQSYVQGRDASWRPAQNIHQQIEDATPPLHAEHRFFGWDMRLNWARSESDNW</sequence>
<protein>
    <recommendedName>
        <fullName evidence="4">Lipoprotein</fullName>
    </recommendedName>
</protein>
<dbReference type="EMBL" id="JACASI010000031">
    <property type="protein sequence ID" value="MCQ3830067.1"/>
    <property type="molecule type" value="Genomic_DNA"/>
</dbReference>
<dbReference type="RefSeq" id="WP_255875060.1">
    <property type="nucleotide sequence ID" value="NZ_JACASI010000031.1"/>
</dbReference>
<evidence type="ECO:0000313" key="2">
    <source>
        <dbReference type="EMBL" id="MCQ3830067.1"/>
    </source>
</evidence>
<reference evidence="2" key="1">
    <citation type="thesis" date="2020" institute="Technische Universitat Dresden" country="Dresden, Germany">
        <title>The Agarolytic System of Microbulbifer elongatus PORT2, Isolated from Batu Karas, Pangandaran West Java Indonesia.</title>
        <authorList>
            <person name="Anggraeni S.R."/>
        </authorList>
    </citation>
    <scope>NUCLEOTIDE SEQUENCE</scope>
    <source>
        <strain evidence="2">PORT2</strain>
    </source>
</reference>
<organism evidence="2 3">
    <name type="scientific">Microbulbifer elongatus</name>
    <dbReference type="NCBI Taxonomy" id="86173"/>
    <lineage>
        <taxon>Bacteria</taxon>
        <taxon>Pseudomonadati</taxon>
        <taxon>Pseudomonadota</taxon>
        <taxon>Gammaproteobacteria</taxon>
        <taxon>Cellvibrionales</taxon>
        <taxon>Microbulbiferaceae</taxon>
        <taxon>Microbulbifer</taxon>
    </lineage>
</organism>
<evidence type="ECO:0000313" key="3">
    <source>
        <dbReference type="Proteomes" id="UP001205566"/>
    </source>
</evidence>
<proteinExistence type="predicted"/>
<accession>A0ABT1P1R4</accession>
<feature type="signal peptide" evidence="1">
    <location>
        <begin position="1"/>
        <end position="26"/>
    </location>
</feature>
<keyword evidence="3" id="KW-1185">Reference proteome</keyword>
<gene>
    <name evidence="2" type="ORF">HXX02_11465</name>
</gene>
<dbReference type="Proteomes" id="UP001205566">
    <property type="component" value="Unassembled WGS sequence"/>
</dbReference>
<keyword evidence="1" id="KW-0732">Signal</keyword>
<name>A0ABT1P1R4_9GAMM</name>
<evidence type="ECO:0008006" key="4">
    <source>
        <dbReference type="Google" id="ProtNLM"/>
    </source>
</evidence>
<comment type="caution">
    <text evidence="2">The sequence shown here is derived from an EMBL/GenBank/DDBJ whole genome shotgun (WGS) entry which is preliminary data.</text>
</comment>
<evidence type="ECO:0000256" key="1">
    <source>
        <dbReference type="SAM" id="SignalP"/>
    </source>
</evidence>
<feature type="chain" id="PRO_5045253262" description="Lipoprotein" evidence="1">
    <location>
        <begin position="27"/>
        <end position="552"/>
    </location>
</feature>